<dbReference type="GO" id="GO:0032259">
    <property type="term" value="P:methylation"/>
    <property type="evidence" value="ECO:0007669"/>
    <property type="project" value="UniProtKB-KW"/>
</dbReference>
<dbReference type="PROSITE" id="PS50123">
    <property type="entry name" value="CHER"/>
    <property type="match status" value="1"/>
</dbReference>
<dbReference type="SUPFAM" id="SSF53335">
    <property type="entry name" value="S-adenosyl-L-methionine-dependent methyltransferases"/>
    <property type="match status" value="1"/>
</dbReference>
<keyword evidence="1 7" id="KW-0489">Methyltransferase</keyword>
<dbReference type="InterPro" id="IPR011990">
    <property type="entry name" value="TPR-like_helical_dom_sf"/>
</dbReference>
<keyword evidence="8" id="KW-1185">Reference proteome</keyword>
<evidence type="ECO:0000256" key="4">
    <source>
        <dbReference type="PROSITE-ProRule" id="PRU00339"/>
    </source>
</evidence>
<feature type="repeat" description="TPR" evidence="4">
    <location>
        <begin position="344"/>
        <end position="377"/>
    </location>
</feature>
<dbReference type="SMART" id="SM00138">
    <property type="entry name" value="MeTrc"/>
    <property type="match status" value="1"/>
</dbReference>
<evidence type="ECO:0000256" key="2">
    <source>
        <dbReference type="ARBA" id="ARBA00022679"/>
    </source>
</evidence>
<dbReference type="InterPro" id="IPR022642">
    <property type="entry name" value="CheR_C"/>
</dbReference>
<feature type="compositionally biased region" description="Pro residues" evidence="5">
    <location>
        <begin position="278"/>
        <end position="287"/>
    </location>
</feature>
<dbReference type="GO" id="GO:0008757">
    <property type="term" value="F:S-adenosylmethionine-dependent methyltransferase activity"/>
    <property type="evidence" value="ECO:0007669"/>
    <property type="project" value="InterPro"/>
</dbReference>
<evidence type="ECO:0000313" key="8">
    <source>
        <dbReference type="Proteomes" id="UP000192923"/>
    </source>
</evidence>
<keyword evidence="2 7" id="KW-0808">Transferase</keyword>
<organism evidence="7 8">
    <name type="scientific">Methylomagnum ishizawai</name>
    <dbReference type="NCBI Taxonomy" id="1760988"/>
    <lineage>
        <taxon>Bacteria</taxon>
        <taxon>Pseudomonadati</taxon>
        <taxon>Pseudomonadota</taxon>
        <taxon>Gammaproteobacteria</taxon>
        <taxon>Methylococcales</taxon>
        <taxon>Methylococcaceae</taxon>
        <taxon>Methylomagnum</taxon>
    </lineage>
</organism>
<dbReference type="Proteomes" id="UP000192923">
    <property type="component" value="Unassembled WGS sequence"/>
</dbReference>
<dbReference type="PROSITE" id="PS50005">
    <property type="entry name" value="TPR"/>
    <property type="match status" value="1"/>
</dbReference>
<evidence type="ECO:0000256" key="5">
    <source>
        <dbReference type="SAM" id="MobiDB-lite"/>
    </source>
</evidence>
<dbReference type="STRING" id="1760988.SAMN02949497_3290"/>
<evidence type="ECO:0000259" key="6">
    <source>
        <dbReference type="PROSITE" id="PS50123"/>
    </source>
</evidence>
<proteinExistence type="predicted"/>
<dbReference type="OrthoDB" id="9816309at2"/>
<gene>
    <name evidence="7" type="ORF">SAMN02949497_3290</name>
</gene>
<dbReference type="Pfam" id="PF01739">
    <property type="entry name" value="CheR"/>
    <property type="match status" value="1"/>
</dbReference>
<dbReference type="PANTHER" id="PTHR24422">
    <property type="entry name" value="CHEMOTAXIS PROTEIN METHYLTRANSFERASE"/>
    <property type="match status" value="1"/>
</dbReference>
<dbReference type="Gene3D" id="1.25.40.10">
    <property type="entry name" value="Tetratricopeptide repeat domain"/>
    <property type="match status" value="1"/>
</dbReference>
<dbReference type="InterPro" id="IPR019734">
    <property type="entry name" value="TPR_rpt"/>
</dbReference>
<feature type="compositionally biased region" description="Pro residues" evidence="5">
    <location>
        <begin position="303"/>
        <end position="312"/>
    </location>
</feature>
<feature type="domain" description="CheR-type methyltransferase" evidence="6">
    <location>
        <begin position="1"/>
        <end position="242"/>
    </location>
</feature>
<dbReference type="SMART" id="SM00028">
    <property type="entry name" value="TPR"/>
    <property type="match status" value="2"/>
</dbReference>
<sequence length="410" mass="45228">MTPNDRACLRAWLEREFGLDADTLGPDAPDLALAARRAATGLDRDADYLRLWRRDPLERQAWLEQLLVGETWFFRERGAFGLLRQHAGALARTERPLRVLCLPCASGEEAWSIAITLRQAGLDADSARVVAMDASHAALDAARRGHYGLRALRGLDPRQWTEYLLPAAEGRFRVAESLRGMVDFVAGNALDAATLRQYAPFDLIFCRNMMIYMSVAGRVQLCRSLADCLAADGLLFLGHAETPPEPAAWVRHGDSGAFAWRKATTQPRSPDAARRNPGQPPVDPPPGFRSTPAGLHDTSPAPRIAPPNPPPPLLHTARSLANQGAYQDALRLLEQAVAQSPLDPDIHALLGILHDQQNQPERAALHFRRALYLAPGHTESLAHLALLQERRGQRAEAERLRQRLRQAVGP</sequence>
<dbReference type="PRINTS" id="PR00996">
    <property type="entry name" value="CHERMTFRASE"/>
</dbReference>
<dbReference type="InterPro" id="IPR000780">
    <property type="entry name" value="CheR_MeTrfase"/>
</dbReference>
<accession>A0A1Y6D4X2</accession>
<dbReference type="AlphaFoldDB" id="A0A1Y6D4X2"/>
<evidence type="ECO:0000256" key="3">
    <source>
        <dbReference type="ARBA" id="ARBA00022691"/>
    </source>
</evidence>
<dbReference type="Pfam" id="PF13432">
    <property type="entry name" value="TPR_16"/>
    <property type="match status" value="1"/>
</dbReference>
<keyword evidence="3" id="KW-0949">S-adenosyl-L-methionine</keyword>
<dbReference type="InterPro" id="IPR050903">
    <property type="entry name" value="Bact_Chemotaxis_MeTrfase"/>
</dbReference>
<protein>
    <submittedName>
        <fullName evidence="7">Chemotaxis protein methyltransferase WspC</fullName>
    </submittedName>
</protein>
<dbReference type="EMBL" id="FXAM01000001">
    <property type="protein sequence ID" value="SMF95913.1"/>
    <property type="molecule type" value="Genomic_DNA"/>
</dbReference>
<reference evidence="7 8" key="1">
    <citation type="submission" date="2016-12" db="EMBL/GenBank/DDBJ databases">
        <authorList>
            <person name="Song W.-J."/>
            <person name="Kurnit D.M."/>
        </authorList>
    </citation>
    <scope>NUCLEOTIDE SEQUENCE [LARGE SCALE GENOMIC DNA]</scope>
    <source>
        <strain evidence="7 8">175</strain>
    </source>
</reference>
<evidence type="ECO:0000313" key="7">
    <source>
        <dbReference type="EMBL" id="SMF95913.1"/>
    </source>
</evidence>
<dbReference type="SUPFAM" id="SSF48452">
    <property type="entry name" value="TPR-like"/>
    <property type="match status" value="1"/>
</dbReference>
<dbReference type="Gene3D" id="3.40.50.150">
    <property type="entry name" value="Vaccinia Virus protein VP39"/>
    <property type="match status" value="1"/>
</dbReference>
<keyword evidence="4" id="KW-0802">TPR repeat</keyword>
<name>A0A1Y6D4X2_9GAMM</name>
<dbReference type="RefSeq" id="WP_085214547.1">
    <property type="nucleotide sequence ID" value="NZ_FXAM01000001.1"/>
</dbReference>
<feature type="region of interest" description="Disordered" evidence="5">
    <location>
        <begin position="263"/>
        <end position="312"/>
    </location>
</feature>
<evidence type="ECO:0000256" key="1">
    <source>
        <dbReference type="ARBA" id="ARBA00022603"/>
    </source>
</evidence>
<dbReference type="InterPro" id="IPR029063">
    <property type="entry name" value="SAM-dependent_MTases_sf"/>
</dbReference>
<dbReference type="PANTHER" id="PTHR24422:SF19">
    <property type="entry name" value="CHEMOTAXIS PROTEIN METHYLTRANSFERASE"/>
    <property type="match status" value="1"/>
</dbReference>